<feature type="transmembrane region" description="Helical" evidence="7">
    <location>
        <begin position="50"/>
        <end position="72"/>
    </location>
</feature>
<keyword evidence="10" id="KW-1185">Reference proteome</keyword>
<evidence type="ECO:0000256" key="5">
    <source>
        <dbReference type="ARBA" id="ARBA00022989"/>
    </source>
</evidence>
<dbReference type="Pfam" id="PF09335">
    <property type="entry name" value="VTT_dom"/>
    <property type="match status" value="1"/>
</dbReference>
<name>D9ST89_CLOC7</name>
<evidence type="ECO:0000256" key="4">
    <source>
        <dbReference type="ARBA" id="ARBA00022692"/>
    </source>
</evidence>
<dbReference type="InterPro" id="IPR051311">
    <property type="entry name" value="DedA_domain"/>
</dbReference>
<feature type="transmembrane region" description="Helical" evidence="7">
    <location>
        <begin position="175"/>
        <end position="193"/>
    </location>
</feature>
<gene>
    <name evidence="9" type="ordered locus">Clocel_0937</name>
</gene>
<dbReference type="InterPro" id="IPR032816">
    <property type="entry name" value="VTT_dom"/>
</dbReference>
<evidence type="ECO:0000313" key="10">
    <source>
        <dbReference type="Proteomes" id="UP000002730"/>
    </source>
</evidence>
<proteinExistence type="inferred from homology"/>
<dbReference type="EMBL" id="CP002160">
    <property type="protein sequence ID" value="ADL50705.1"/>
    <property type="molecule type" value="Genomic_DNA"/>
</dbReference>
<dbReference type="STRING" id="573061.Clocel_0937"/>
<dbReference type="KEGG" id="ccb:Clocel_0937"/>
<protein>
    <submittedName>
        <fullName evidence="9">SNARE associated Golgi protein</fullName>
    </submittedName>
</protein>
<keyword evidence="4 7" id="KW-0812">Transmembrane</keyword>
<keyword evidence="3" id="KW-1003">Cell membrane</keyword>
<evidence type="ECO:0000256" key="3">
    <source>
        <dbReference type="ARBA" id="ARBA00022475"/>
    </source>
</evidence>
<feature type="transmembrane region" description="Helical" evidence="7">
    <location>
        <begin position="140"/>
        <end position="163"/>
    </location>
</feature>
<sequence>MDNWITNFMENYGYFGTFLMILLENVFPPIPSEIVLTFGGFMTTNTHMTILGVIIAATAGSVTGAAILYNIGKLLNVNKLERIISRYGHILRVKVSDIHKANSWFNRYGNRTIFFCRMIPLVRSLISIPAGMSNMRFSVFLIYTTAGTLIWNTLLVYAGAILGESWEDVLHFMDFYSDIIASILVICLCLYVARKFVKKRT</sequence>
<evidence type="ECO:0000256" key="2">
    <source>
        <dbReference type="ARBA" id="ARBA00010792"/>
    </source>
</evidence>
<organism evidence="9 10">
    <name type="scientific">Clostridium cellulovorans (strain ATCC 35296 / DSM 3052 / OCM 3 / 743B)</name>
    <dbReference type="NCBI Taxonomy" id="573061"/>
    <lineage>
        <taxon>Bacteria</taxon>
        <taxon>Bacillati</taxon>
        <taxon>Bacillota</taxon>
        <taxon>Clostridia</taxon>
        <taxon>Eubacteriales</taxon>
        <taxon>Clostridiaceae</taxon>
        <taxon>Clostridium</taxon>
    </lineage>
</organism>
<feature type="transmembrane region" description="Helical" evidence="7">
    <location>
        <begin position="12"/>
        <end position="30"/>
    </location>
</feature>
<reference evidence="9 10" key="1">
    <citation type="submission" date="2010-08" db="EMBL/GenBank/DDBJ databases">
        <title>Complete sequence of Clostridium cellulovorans 743B.</title>
        <authorList>
            <consortium name="US DOE Joint Genome Institute"/>
            <person name="Lucas S."/>
            <person name="Copeland A."/>
            <person name="Lapidus A."/>
            <person name="Cheng J.-F."/>
            <person name="Bruce D."/>
            <person name="Goodwin L."/>
            <person name="Pitluck S."/>
            <person name="Chertkov O."/>
            <person name="Detter J.C."/>
            <person name="Han C."/>
            <person name="Tapia R."/>
            <person name="Land M."/>
            <person name="Hauser L."/>
            <person name="Chang Y.-J."/>
            <person name="Jeffries C."/>
            <person name="Kyrpides N."/>
            <person name="Ivanova N."/>
            <person name="Mikhailova N."/>
            <person name="Hemme C.L."/>
            <person name="Woyke T."/>
        </authorList>
    </citation>
    <scope>NUCLEOTIDE SEQUENCE [LARGE SCALE GENOMIC DNA]</scope>
    <source>
        <strain evidence="10">ATCC 35296 / DSM 3052 / OCM 3 / 743B</strain>
    </source>
</reference>
<keyword evidence="6 7" id="KW-0472">Membrane</keyword>
<dbReference type="AlphaFoldDB" id="D9ST89"/>
<evidence type="ECO:0000256" key="1">
    <source>
        <dbReference type="ARBA" id="ARBA00004651"/>
    </source>
</evidence>
<comment type="subcellular location">
    <subcellularLocation>
        <location evidence="1">Cell membrane</location>
        <topology evidence="1">Multi-pass membrane protein</topology>
    </subcellularLocation>
</comment>
<dbReference type="Proteomes" id="UP000002730">
    <property type="component" value="Chromosome"/>
</dbReference>
<dbReference type="OrthoDB" id="9813426at2"/>
<dbReference type="PANTHER" id="PTHR42709:SF6">
    <property type="entry name" value="UNDECAPRENYL PHOSPHATE TRANSPORTER A"/>
    <property type="match status" value="1"/>
</dbReference>
<keyword evidence="5 7" id="KW-1133">Transmembrane helix</keyword>
<dbReference type="GO" id="GO:0005886">
    <property type="term" value="C:plasma membrane"/>
    <property type="evidence" value="ECO:0007669"/>
    <property type="project" value="UniProtKB-SubCell"/>
</dbReference>
<evidence type="ECO:0000313" key="9">
    <source>
        <dbReference type="EMBL" id="ADL50705.1"/>
    </source>
</evidence>
<comment type="similarity">
    <text evidence="2">Belongs to the DedA family.</text>
</comment>
<dbReference type="PANTHER" id="PTHR42709">
    <property type="entry name" value="ALKALINE PHOSPHATASE LIKE PROTEIN"/>
    <property type="match status" value="1"/>
</dbReference>
<evidence type="ECO:0000259" key="8">
    <source>
        <dbReference type="Pfam" id="PF09335"/>
    </source>
</evidence>
<dbReference type="RefSeq" id="WP_010076451.1">
    <property type="nucleotide sequence ID" value="NC_014393.1"/>
</dbReference>
<feature type="domain" description="VTT" evidence="8">
    <location>
        <begin position="30"/>
        <end position="160"/>
    </location>
</feature>
<accession>D9ST89</accession>
<evidence type="ECO:0000256" key="6">
    <source>
        <dbReference type="ARBA" id="ARBA00023136"/>
    </source>
</evidence>
<evidence type="ECO:0000256" key="7">
    <source>
        <dbReference type="SAM" id="Phobius"/>
    </source>
</evidence>
<dbReference type="eggNOG" id="COG0586">
    <property type="taxonomic scope" value="Bacteria"/>
</dbReference>
<dbReference type="HOGENOM" id="CLU_044208_1_1_9"/>